<name>A0A7M7GTQ3_APIME</name>
<dbReference type="RefSeq" id="XP_006559218.1">
    <property type="nucleotide sequence ID" value="XM_006559155.3"/>
</dbReference>
<dbReference type="AlphaFoldDB" id="A0A7M7GTQ3"/>
<protein>
    <submittedName>
        <fullName evidence="6">Coiled-coil domain-containing protein 174</fullName>
    </submittedName>
</protein>
<dbReference type="OrthoDB" id="333551at2759"/>
<evidence type="ECO:0000256" key="1">
    <source>
        <dbReference type="ARBA" id="ARBA00023054"/>
    </source>
</evidence>
<sequence length="511" mass="60629">MMNNTKKINVNFSSLVGLKAELLKKQHEVNEAKLKSETIYSIPKLQKKKSSKTEEEHKNENSKKLEYIEDIDTHKKSKLMLAAKARLYDQLRKTKTTNENFLVDFTNKSDESDEEELLQKNEENDAILENEDDWVEYEDCFGRTRKCLREDLCLMQEKDQLIKQQIINKKGIDPKTNNIIEQNYQEEKEPEIEIMRRKWEEQTKKLTDKVNIHYQDILFDEARTHGVGYYAFSQDEEERIKQQENLFNLRKETERKQKEIKELKELKEKMEYNRLKAAKIRQRIRAGLPIDAIEEEFRKKNNESNQNISDNIHTAEKNLIEVKEKESNENQNIEINKELEKENKIKILGEFLGKRTHWYEMSQEEWIHKCRKIRVNEFGPVYENFKSAGYLNSENINVALRINNNEESEPYEMNIQSNVKTNNKANIDTYNIPLPPNLIINDSNVEDNKTINQNSFTQQNIEQVTQQVQLKQQESNNILQNQMIPNRNIDEASIAAGLKYLREKFEKSQNT</sequence>
<evidence type="ECO:0000256" key="2">
    <source>
        <dbReference type="SAM" id="Coils"/>
    </source>
</evidence>
<dbReference type="PANTHER" id="PTHR15885">
    <property type="entry name" value="COILED-COIL DOMAIN-CONTAINING PROTEIN 174"/>
    <property type="match status" value="1"/>
</dbReference>
<accession>A0A7M7GTQ3</accession>
<keyword evidence="5" id="KW-1185">Reference proteome</keyword>
<dbReference type="PANTHER" id="PTHR15885:SF1">
    <property type="entry name" value="COILED-COIL DOMAIN-CONTAINING PROTEIN 174"/>
    <property type="match status" value="1"/>
</dbReference>
<dbReference type="InterPro" id="IPR057464">
    <property type="entry name" value="CCDC174_GRSR"/>
</dbReference>
<dbReference type="EnsemblMetazoa" id="XM_006559155">
    <property type="protein sequence ID" value="XP_006559218"/>
    <property type="gene ID" value="LOC102656137"/>
</dbReference>
<evidence type="ECO:0000313" key="4">
    <source>
        <dbReference type="EnsemblMetazoa" id="XP_006559218"/>
    </source>
</evidence>
<dbReference type="KEGG" id="ame:102656137"/>
<feature type="coiled-coil region" evidence="2">
    <location>
        <begin position="454"/>
        <end position="481"/>
    </location>
</feature>
<evidence type="ECO:0000259" key="3">
    <source>
        <dbReference type="Pfam" id="PF25449"/>
    </source>
</evidence>
<accession>A0A8U0Y6G2</accession>
<evidence type="ECO:0000313" key="6">
    <source>
        <dbReference type="RefSeq" id="XP_006559218.1"/>
    </source>
</evidence>
<organism evidence="5 6">
    <name type="scientific">Apis mellifera</name>
    <name type="common">Honeybee</name>
    <dbReference type="NCBI Taxonomy" id="7460"/>
    <lineage>
        <taxon>Eukaryota</taxon>
        <taxon>Metazoa</taxon>
        <taxon>Ecdysozoa</taxon>
        <taxon>Arthropoda</taxon>
        <taxon>Hexapoda</taxon>
        <taxon>Insecta</taxon>
        <taxon>Pterygota</taxon>
        <taxon>Neoptera</taxon>
        <taxon>Endopterygota</taxon>
        <taxon>Hymenoptera</taxon>
        <taxon>Apocrita</taxon>
        <taxon>Aculeata</taxon>
        <taxon>Apoidea</taxon>
        <taxon>Anthophila</taxon>
        <taxon>Apidae</taxon>
        <taxon>Apis</taxon>
    </lineage>
</organism>
<reference evidence="4" key="1">
    <citation type="submission" date="2021-01" db="UniProtKB">
        <authorList>
            <consortium name="EnsemblMetazoa"/>
        </authorList>
    </citation>
    <scope>IDENTIFICATION</scope>
    <source>
        <strain evidence="4">DH4</strain>
    </source>
</reference>
<proteinExistence type="predicted"/>
<dbReference type="GO" id="GO:0005634">
    <property type="term" value="C:nucleus"/>
    <property type="evidence" value="ECO:0007669"/>
    <property type="project" value="TreeGrafter"/>
</dbReference>
<dbReference type="InterPro" id="IPR025066">
    <property type="entry name" value="CCDC174-like"/>
</dbReference>
<dbReference type="Pfam" id="PF25449">
    <property type="entry name" value="CCDC174_GRSR"/>
    <property type="match status" value="1"/>
</dbReference>
<dbReference type="GeneID" id="102656137"/>
<dbReference type="Pfam" id="PF13300">
    <property type="entry name" value="DUF4078"/>
    <property type="match status" value="1"/>
</dbReference>
<accession>A0A8B6YSU5</accession>
<keyword evidence="1 2" id="KW-0175">Coiled coil</keyword>
<feature type="domain" description="CCDC174 alpha/beta GRSR" evidence="3">
    <location>
        <begin position="134"/>
        <end position="161"/>
    </location>
</feature>
<feature type="coiled-coil region" evidence="2">
    <location>
        <begin position="246"/>
        <end position="343"/>
    </location>
</feature>
<gene>
    <name evidence="6" type="primary">LOC102656137</name>
</gene>
<dbReference type="Proteomes" id="UP000005203">
    <property type="component" value="Linkage group LG7"/>
</dbReference>
<reference evidence="6" key="2">
    <citation type="submission" date="2025-04" db="UniProtKB">
        <authorList>
            <consortium name="RefSeq"/>
        </authorList>
    </citation>
    <scope>IDENTIFICATION</scope>
    <source>
        <strain evidence="6">DH4</strain>
        <tissue evidence="6">Whole body</tissue>
    </source>
</reference>
<evidence type="ECO:0000313" key="5">
    <source>
        <dbReference type="Proteomes" id="UP000005203"/>
    </source>
</evidence>